<dbReference type="Pfam" id="PF04397">
    <property type="entry name" value="LytTR"/>
    <property type="match status" value="1"/>
</dbReference>
<dbReference type="SMART" id="SM00850">
    <property type="entry name" value="LytTR"/>
    <property type="match status" value="1"/>
</dbReference>
<dbReference type="PATRIC" id="fig|279113.9.peg.1519"/>
<evidence type="ECO:0000256" key="1">
    <source>
        <dbReference type="SAM" id="Phobius"/>
    </source>
</evidence>
<keyword evidence="1" id="KW-1133">Transmembrane helix</keyword>
<protein>
    <submittedName>
        <fullName evidence="3">LytTr DNA-binding domain protein</fullName>
    </submittedName>
</protein>
<sequence length="283" mass="33840">MLARYQRYRRFVEPGLWIVFLCMQALTNSRISWLDQMRQGTHLEWWKPVVWEWSSCMVLLLLIPAVIGFERRLPLRWGLMRRNLRWHFIASVVFCLVHVSAMVALRKLAYFSQNQDYNFGNWWHELGYEYLKDIRTYFAIIIAVSFYRLILLRWQGEASLLQEPDIGQPVESVERPERFLVRTLGKEFLLPAAEIEWIQAWGNYVNLRVRGHDYPLRSTMAAIERRIDPKRFVRIHRSYIANLDFVVEIEPLDSGDARAKLRDGQQIPVSRRYRDELRKLAVL</sequence>
<dbReference type="GO" id="GO:0000156">
    <property type="term" value="F:phosphorelay response regulator activity"/>
    <property type="evidence" value="ECO:0007669"/>
    <property type="project" value="InterPro"/>
</dbReference>
<feature type="transmembrane region" description="Helical" evidence="1">
    <location>
        <begin position="12"/>
        <end position="29"/>
    </location>
</feature>
<feature type="transmembrane region" description="Helical" evidence="1">
    <location>
        <begin position="49"/>
        <end position="67"/>
    </location>
</feature>
<evidence type="ECO:0000259" key="2">
    <source>
        <dbReference type="PROSITE" id="PS50930"/>
    </source>
</evidence>
<dbReference type="InterPro" id="IPR046947">
    <property type="entry name" value="LytR-like"/>
</dbReference>
<dbReference type="PIRSF" id="PIRSF031767">
    <property type="entry name" value="MHYE_LytTR"/>
    <property type="match status" value="1"/>
</dbReference>
<keyword evidence="1" id="KW-0812">Transmembrane</keyword>
<organism evidence="3 4">
    <name type="scientific">Collimonas pratensis</name>
    <dbReference type="NCBI Taxonomy" id="279113"/>
    <lineage>
        <taxon>Bacteria</taxon>
        <taxon>Pseudomonadati</taxon>
        <taxon>Pseudomonadota</taxon>
        <taxon>Betaproteobacteria</taxon>
        <taxon>Burkholderiales</taxon>
        <taxon>Oxalobacteraceae</taxon>
        <taxon>Collimonas</taxon>
    </lineage>
</organism>
<accession>A0A127Q256</accession>
<dbReference type="PANTHER" id="PTHR37299:SF1">
    <property type="entry name" value="STAGE 0 SPORULATION PROTEIN A HOMOLOG"/>
    <property type="match status" value="1"/>
</dbReference>
<evidence type="ECO:0000313" key="3">
    <source>
        <dbReference type="EMBL" id="AMP03905.1"/>
    </source>
</evidence>
<feature type="transmembrane region" description="Helical" evidence="1">
    <location>
        <begin position="134"/>
        <end position="151"/>
    </location>
</feature>
<dbReference type="PANTHER" id="PTHR37299">
    <property type="entry name" value="TRANSCRIPTIONAL REGULATOR-RELATED"/>
    <property type="match status" value="1"/>
</dbReference>
<dbReference type="KEGG" id="cpra:CPter91_1527"/>
<dbReference type="AlphaFoldDB" id="A0A127Q256"/>
<dbReference type="GO" id="GO:0003677">
    <property type="term" value="F:DNA binding"/>
    <property type="evidence" value="ECO:0007669"/>
    <property type="project" value="UniProtKB-KW"/>
</dbReference>
<dbReference type="InterPro" id="IPR007492">
    <property type="entry name" value="LytTR_DNA-bd_dom"/>
</dbReference>
<gene>
    <name evidence="3" type="ORF">CPter91_1527</name>
</gene>
<feature type="domain" description="HTH LytTR-type" evidence="2">
    <location>
        <begin position="179"/>
        <end position="283"/>
    </location>
</feature>
<feature type="transmembrane region" description="Helical" evidence="1">
    <location>
        <begin position="88"/>
        <end position="105"/>
    </location>
</feature>
<dbReference type="Proteomes" id="UP000074561">
    <property type="component" value="Chromosome"/>
</dbReference>
<reference evidence="3 4" key="1">
    <citation type="submission" date="2015-11" db="EMBL/GenBank/DDBJ databases">
        <title>Exploring the genomic traits of fungus-feeding bacterial genus Collimonas.</title>
        <authorList>
            <person name="Song C."/>
            <person name="Schmidt R."/>
            <person name="de Jager V."/>
            <person name="Krzyzanowska D."/>
            <person name="Jongedijk E."/>
            <person name="Cankar K."/>
            <person name="Beekwilder J."/>
            <person name="van Veen A."/>
            <person name="de Boer W."/>
            <person name="van Veen J.A."/>
            <person name="Garbeva P."/>
        </authorList>
    </citation>
    <scope>NUCLEOTIDE SEQUENCE [LARGE SCALE GENOMIC DNA]</scope>
    <source>
        <strain evidence="3 4">Ter91</strain>
    </source>
</reference>
<keyword evidence="1" id="KW-0472">Membrane</keyword>
<evidence type="ECO:0000313" key="4">
    <source>
        <dbReference type="Proteomes" id="UP000074561"/>
    </source>
</evidence>
<dbReference type="PROSITE" id="PS50930">
    <property type="entry name" value="HTH_LYTTR"/>
    <property type="match status" value="1"/>
</dbReference>
<name>A0A127Q256_9BURK</name>
<dbReference type="Gene3D" id="2.40.50.1020">
    <property type="entry name" value="LytTr DNA-binding domain"/>
    <property type="match status" value="1"/>
</dbReference>
<keyword evidence="3" id="KW-0238">DNA-binding</keyword>
<dbReference type="STRING" id="279113.CPter91_1527"/>
<dbReference type="EMBL" id="CP013234">
    <property type="protein sequence ID" value="AMP03905.1"/>
    <property type="molecule type" value="Genomic_DNA"/>
</dbReference>
<proteinExistence type="predicted"/>
<dbReference type="InterPro" id="IPR012379">
    <property type="entry name" value="LytTR_MHYE"/>
</dbReference>